<proteinExistence type="predicted"/>
<protein>
    <submittedName>
        <fullName evidence="1">Uncharacterized protein</fullName>
    </submittedName>
</protein>
<dbReference type="EMBL" id="KU574722">
    <property type="protein sequence ID" value="AMM43589.1"/>
    <property type="molecule type" value="Genomic_DNA"/>
</dbReference>
<evidence type="ECO:0000313" key="2">
    <source>
        <dbReference type="Proteomes" id="UP000223891"/>
    </source>
</evidence>
<gene>
    <name evidence="1" type="ORF">CBB_24</name>
</gene>
<sequence length="58" mass="6862">MREFALYDKVHMEREYPLSTKKVLDTVPDISDHEVERIINMNVSESIEIDNTIIIRTL</sequence>
<dbReference type="Proteomes" id="UP000223891">
    <property type="component" value="Segment"/>
</dbReference>
<accession>A0A1L2CU91</accession>
<evidence type="ECO:0000313" key="1">
    <source>
        <dbReference type="EMBL" id="AMM43589.1"/>
    </source>
</evidence>
<name>A0A1L2CU91_9CAUD</name>
<reference evidence="2" key="1">
    <citation type="submission" date="2016-01" db="EMBL/GenBank/DDBJ databases">
        <title>Isolation and Characterization of Enterobacteria phage CBB.</title>
        <authorList>
            <person name="Buttimer C.T.H."/>
            <person name="Hendrix H."/>
            <person name="Alexandre H."/>
            <person name="O'Mahony J."/>
            <person name="Lavigne R."/>
            <person name="Coffey A."/>
        </authorList>
    </citation>
    <scope>NUCLEOTIDE SEQUENCE [LARGE SCALE GENOMIC DNA]</scope>
</reference>
<organism evidence="1 2">
    <name type="scientific">Pectobacterium phage vB_PcaM_CBB</name>
    <dbReference type="NCBI Taxonomy" id="2772511"/>
    <lineage>
        <taxon>Viruses</taxon>
        <taxon>Duplodnaviria</taxon>
        <taxon>Heunggongvirae</taxon>
        <taxon>Uroviricota</taxon>
        <taxon>Caudoviricetes</taxon>
        <taxon>Mimasvirus</taxon>
        <taxon>Mimasvirus CBB</taxon>
    </lineage>
</organism>
<keyword evidence="2" id="KW-1185">Reference proteome</keyword>